<dbReference type="EMBL" id="LR796830">
    <property type="protein sequence ID" value="CAB4168581.1"/>
    <property type="molecule type" value="Genomic_DNA"/>
</dbReference>
<organism evidence="2">
    <name type="scientific">uncultured Caudovirales phage</name>
    <dbReference type="NCBI Taxonomy" id="2100421"/>
    <lineage>
        <taxon>Viruses</taxon>
        <taxon>Duplodnaviria</taxon>
        <taxon>Heunggongvirae</taxon>
        <taxon>Uroviricota</taxon>
        <taxon>Caudoviricetes</taxon>
        <taxon>Peduoviridae</taxon>
        <taxon>Maltschvirus</taxon>
        <taxon>Maltschvirus maltsch</taxon>
    </lineage>
</organism>
<sequence length="122" mass="13200">MSLQDLRETVAAYYTGDFYQTSIYPPQMPLPNSIIITAGDPYVEVLTLGSVSTIKVNMILVLTVPMMDNQGGLNAIETLIEEVLTNTPNDVLIRNATRPSVLSLSSGDLLTSEIGLEILATI</sequence>
<evidence type="ECO:0000313" key="1">
    <source>
        <dbReference type="EMBL" id="CAB4168581.1"/>
    </source>
</evidence>
<protein>
    <submittedName>
        <fullName evidence="2">Uncharacterized protein</fullName>
    </submittedName>
</protein>
<accession>A0A6J5RH09</accession>
<name>A0A6J5RH09_9CAUD</name>
<gene>
    <name evidence="2" type="ORF">UFOVP1291_6</name>
    <name evidence="1" type="ORF">UFOVP892_20</name>
</gene>
<proteinExistence type="predicted"/>
<evidence type="ECO:0000313" key="2">
    <source>
        <dbReference type="EMBL" id="CAB4195302.1"/>
    </source>
</evidence>
<reference evidence="2" key="1">
    <citation type="submission" date="2020-05" db="EMBL/GenBank/DDBJ databases">
        <authorList>
            <person name="Chiriac C."/>
            <person name="Salcher M."/>
            <person name="Ghai R."/>
            <person name="Kavagutti S V."/>
        </authorList>
    </citation>
    <scope>NUCLEOTIDE SEQUENCE</scope>
</reference>
<dbReference type="EMBL" id="LR797235">
    <property type="protein sequence ID" value="CAB4195302.1"/>
    <property type="molecule type" value="Genomic_DNA"/>
</dbReference>